<accession>A0A9P6EYC5</accession>
<feature type="compositionally biased region" description="Polar residues" evidence="1">
    <location>
        <begin position="144"/>
        <end position="156"/>
    </location>
</feature>
<sequence length="202" mass="23346">MTSAASVFLISFEPKRQYMSAENLETHMQHKYRPVSTRIHDEKLFQHCLTESRARRRRVQVLQSKAAKNISKAVYDRLRQILPRFRPANKDSICIGRLIVDAAAEFSVQLRNHFRDYPFTIGARMLECGWSKTDLPAGSFKEQPGSQTVGVIQQTTAEERKNDDDEKDKDDDEEDIEDEDECEGEGDNDTSMRFAGGYIRHW</sequence>
<protein>
    <submittedName>
        <fullName evidence="2">Uncharacterized protein</fullName>
    </submittedName>
</protein>
<name>A0A9P6EYC5_9FUNG</name>
<gene>
    <name evidence="2" type="ORF">EC957_007548</name>
</gene>
<feature type="compositionally biased region" description="Acidic residues" evidence="1">
    <location>
        <begin position="165"/>
        <end position="188"/>
    </location>
</feature>
<evidence type="ECO:0000256" key="1">
    <source>
        <dbReference type="SAM" id="MobiDB-lite"/>
    </source>
</evidence>
<proteinExistence type="predicted"/>
<evidence type="ECO:0000313" key="3">
    <source>
        <dbReference type="Proteomes" id="UP000723463"/>
    </source>
</evidence>
<organism evidence="2 3">
    <name type="scientific">Mortierella hygrophila</name>
    <dbReference type="NCBI Taxonomy" id="979708"/>
    <lineage>
        <taxon>Eukaryota</taxon>
        <taxon>Fungi</taxon>
        <taxon>Fungi incertae sedis</taxon>
        <taxon>Mucoromycota</taxon>
        <taxon>Mortierellomycotina</taxon>
        <taxon>Mortierellomycetes</taxon>
        <taxon>Mortierellales</taxon>
        <taxon>Mortierellaceae</taxon>
        <taxon>Mortierella</taxon>
    </lineage>
</organism>
<comment type="caution">
    <text evidence="2">The sequence shown here is derived from an EMBL/GenBank/DDBJ whole genome shotgun (WGS) entry which is preliminary data.</text>
</comment>
<evidence type="ECO:0000313" key="2">
    <source>
        <dbReference type="EMBL" id="KAF9537883.1"/>
    </source>
</evidence>
<feature type="region of interest" description="Disordered" evidence="1">
    <location>
        <begin position="137"/>
        <end position="202"/>
    </location>
</feature>
<dbReference type="Proteomes" id="UP000723463">
    <property type="component" value="Unassembled WGS sequence"/>
</dbReference>
<dbReference type="AlphaFoldDB" id="A0A9P6EYC5"/>
<keyword evidence="3" id="KW-1185">Reference proteome</keyword>
<dbReference type="EMBL" id="JAAAXW010000354">
    <property type="protein sequence ID" value="KAF9537883.1"/>
    <property type="molecule type" value="Genomic_DNA"/>
</dbReference>
<reference evidence="2" key="1">
    <citation type="journal article" date="2020" name="Fungal Divers.">
        <title>Resolving the Mortierellaceae phylogeny through synthesis of multi-gene phylogenetics and phylogenomics.</title>
        <authorList>
            <person name="Vandepol N."/>
            <person name="Liber J."/>
            <person name="Desiro A."/>
            <person name="Na H."/>
            <person name="Kennedy M."/>
            <person name="Barry K."/>
            <person name="Grigoriev I.V."/>
            <person name="Miller A.N."/>
            <person name="O'Donnell K."/>
            <person name="Stajich J.E."/>
            <person name="Bonito G."/>
        </authorList>
    </citation>
    <scope>NUCLEOTIDE SEQUENCE</scope>
    <source>
        <strain evidence="2">NRRL 2591</strain>
    </source>
</reference>